<dbReference type="Proteomes" id="UP000030676">
    <property type="component" value="Unassembled WGS sequence"/>
</dbReference>
<organism evidence="2">
    <name type="scientific">Fusarium oxysporum f. sp. conglutinans race 2 54008</name>
    <dbReference type="NCBI Taxonomy" id="1089457"/>
    <lineage>
        <taxon>Eukaryota</taxon>
        <taxon>Fungi</taxon>
        <taxon>Dikarya</taxon>
        <taxon>Ascomycota</taxon>
        <taxon>Pezizomycotina</taxon>
        <taxon>Sordariomycetes</taxon>
        <taxon>Hypocreomycetidae</taxon>
        <taxon>Hypocreales</taxon>
        <taxon>Nectriaceae</taxon>
        <taxon>Fusarium</taxon>
        <taxon>Fusarium oxysporum species complex</taxon>
    </lineage>
</organism>
<protein>
    <submittedName>
        <fullName evidence="2">Uncharacterized protein</fullName>
    </submittedName>
</protein>
<dbReference type="HOGENOM" id="CLU_3014234_0_0_1"/>
<reference evidence="2" key="2">
    <citation type="submission" date="2014-03" db="EMBL/GenBank/DDBJ databases">
        <title>The Genome Annotation of Fusarium oxysporum PHW808.</title>
        <authorList>
            <consortium name="The Broad Institute Genomics Platform"/>
            <person name="Ma L.-J."/>
            <person name="Corby-Kistler H."/>
            <person name="Broz K."/>
            <person name="Gale L.R."/>
            <person name="Jonkers W."/>
            <person name="O'Donnell K."/>
            <person name="Ploetz R."/>
            <person name="Steinberg C."/>
            <person name="Schwartz D.C."/>
            <person name="VanEtten H."/>
            <person name="Zhou S."/>
            <person name="Young S.K."/>
            <person name="Zeng Q."/>
            <person name="Gargeya S."/>
            <person name="Fitzgerald M."/>
            <person name="Abouelleil A."/>
            <person name="Alvarado L."/>
            <person name="Chapman S.B."/>
            <person name="Gainer-Dewar J."/>
            <person name="Goldberg J."/>
            <person name="Griggs A."/>
            <person name="Gujja S."/>
            <person name="Hansen M."/>
            <person name="Howarth C."/>
            <person name="Imamovic A."/>
            <person name="Ireland A."/>
            <person name="Larimer J."/>
            <person name="McCowan C."/>
            <person name="Murphy C."/>
            <person name="Pearson M."/>
            <person name="Poon T.W."/>
            <person name="Priest M."/>
            <person name="Roberts A."/>
            <person name="Saif S."/>
            <person name="Shea T."/>
            <person name="Sykes S."/>
            <person name="Wortman J."/>
            <person name="Nusbaum C."/>
            <person name="Birren B."/>
        </authorList>
    </citation>
    <scope>NUCLEOTIDE SEQUENCE</scope>
    <source>
        <strain evidence="2">54008</strain>
    </source>
</reference>
<evidence type="ECO:0000313" key="2">
    <source>
        <dbReference type="EMBL" id="EXL64144.1"/>
    </source>
</evidence>
<feature type="compositionally biased region" description="Basic residues" evidence="1">
    <location>
        <begin position="40"/>
        <end position="56"/>
    </location>
</feature>
<feature type="region of interest" description="Disordered" evidence="1">
    <location>
        <begin position="34"/>
        <end position="56"/>
    </location>
</feature>
<dbReference type="EMBL" id="KK034322">
    <property type="protein sequence ID" value="EXL64144.1"/>
    <property type="molecule type" value="Genomic_DNA"/>
</dbReference>
<proteinExistence type="predicted"/>
<reference evidence="2" key="1">
    <citation type="submission" date="2011-11" db="EMBL/GenBank/DDBJ databases">
        <title>The Genome Sequence of Fusarium oxysporum PHW808.</title>
        <authorList>
            <consortium name="The Broad Institute Genome Sequencing Platform"/>
            <person name="Ma L.-J."/>
            <person name="Gale L.R."/>
            <person name="Schwartz D.C."/>
            <person name="Zhou S."/>
            <person name="Corby-Kistler H."/>
            <person name="Young S.K."/>
            <person name="Zeng Q."/>
            <person name="Gargeya S."/>
            <person name="Fitzgerald M."/>
            <person name="Haas B."/>
            <person name="Abouelleil A."/>
            <person name="Alvarado L."/>
            <person name="Arachchi H.M."/>
            <person name="Berlin A."/>
            <person name="Brown A."/>
            <person name="Chapman S.B."/>
            <person name="Chen Z."/>
            <person name="Dunbar C."/>
            <person name="Freedman E."/>
            <person name="Gearin G."/>
            <person name="Goldberg J."/>
            <person name="Griggs A."/>
            <person name="Gujja S."/>
            <person name="Heiman D."/>
            <person name="Howarth C."/>
            <person name="Larson L."/>
            <person name="Lui A."/>
            <person name="MacDonald P.J.P."/>
            <person name="Montmayeur A."/>
            <person name="Murphy C."/>
            <person name="Neiman D."/>
            <person name="Pearson M."/>
            <person name="Priest M."/>
            <person name="Roberts A."/>
            <person name="Saif S."/>
            <person name="Shea T."/>
            <person name="Shenoy N."/>
            <person name="Sisk P."/>
            <person name="Stolte C."/>
            <person name="Sykes S."/>
            <person name="Wortman J."/>
            <person name="Nusbaum C."/>
            <person name="Birren B."/>
        </authorList>
    </citation>
    <scope>NUCLEOTIDE SEQUENCE [LARGE SCALE GENOMIC DNA]</scope>
    <source>
        <strain evidence="2">54008</strain>
    </source>
</reference>
<accession>X0HSH6</accession>
<evidence type="ECO:0000256" key="1">
    <source>
        <dbReference type="SAM" id="MobiDB-lite"/>
    </source>
</evidence>
<gene>
    <name evidence="2" type="ORF">FOPG_19586</name>
</gene>
<name>X0HSH6_FUSOX</name>
<sequence length="56" mass="5935">MSSCLVLISTVSKAVPVSTTMAPAHLSSLNSSWLSQNTKPKTRSVSRGGVRKKTAF</sequence>
<dbReference type="AlphaFoldDB" id="X0HSH6"/>